<dbReference type="GO" id="GO:0006631">
    <property type="term" value="P:fatty acid metabolic process"/>
    <property type="evidence" value="ECO:0007669"/>
    <property type="project" value="TreeGrafter"/>
</dbReference>
<dbReference type="RefSeq" id="WP_132624061.1">
    <property type="nucleotide sequence ID" value="NZ_SMKV01000017.1"/>
</dbReference>
<sequence length="510" mass="55840">MYPGVHAVTTPDKPALIMAGSGEVLTYRELDERSLRLSNALRAAGLSKGDVVAVLSDNDLHAYEVYWAAVRSGMYLCAVNSHLQPDEVAYIVNDSGASALVVSAGLGALPEQVAELTSGVRLRLAYGGPVAGYGDYEQALATASTEVPPVQPCGADLLYSSGTTGRPKGIRPELPDRQVHEPGNILVDLLRGFYGFDEDTVYLSPAPVYHAAPLRYCATVHAIGGTVVMMERFDPEQALRAIERYEVTHSQWVPTMFVRMLKLDEQTRHRHDLSSHRNAVHAAAPCPIEVKRAMIEWWGPILQEYYSSTEGIGMTMIDSAQWLEKPGSVGRPLLGVVRVCDDAGDELPAGEVGTVFFERDEIEFEYLGDPEKTRSAKHPAHLNWATTGDLGYLDEDGYLFLTDRKAFMIISGGVNIYPQEVEDVLALHPSILDVAVFGVPDPEMGEAVKAVVQPAPGVRPGPELERQIIDHARERVAHYKVPRSVDFVDEMPRTPTGKLVKGKLKARYGN</sequence>
<reference evidence="5 6" key="1">
    <citation type="submission" date="2019-03" db="EMBL/GenBank/DDBJ databases">
        <title>Draft genome sequences of novel Actinobacteria.</title>
        <authorList>
            <person name="Sahin N."/>
            <person name="Ay H."/>
            <person name="Saygin H."/>
        </authorList>
    </citation>
    <scope>NUCLEOTIDE SEQUENCE [LARGE SCALE GENOMIC DNA]</scope>
    <source>
        <strain evidence="5 6">16K404</strain>
    </source>
</reference>
<protein>
    <submittedName>
        <fullName evidence="5">Acyl-CoA synthetase</fullName>
    </submittedName>
</protein>
<evidence type="ECO:0000259" key="3">
    <source>
        <dbReference type="Pfam" id="PF00501"/>
    </source>
</evidence>
<accession>A0A4R4UXX0</accession>
<dbReference type="Proteomes" id="UP000294744">
    <property type="component" value="Unassembled WGS sequence"/>
</dbReference>
<evidence type="ECO:0000256" key="1">
    <source>
        <dbReference type="ARBA" id="ARBA00006432"/>
    </source>
</evidence>
<comment type="caution">
    <text evidence="5">The sequence shown here is derived from an EMBL/GenBank/DDBJ whole genome shotgun (WGS) entry which is preliminary data.</text>
</comment>
<evidence type="ECO:0000259" key="4">
    <source>
        <dbReference type="Pfam" id="PF13193"/>
    </source>
</evidence>
<comment type="similarity">
    <text evidence="1">Belongs to the ATP-dependent AMP-binding enzyme family.</text>
</comment>
<evidence type="ECO:0000313" key="5">
    <source>
        <dbReference type="EMBL" id="TDC91689.1"/>
    </source>
</evidence>
<dbReference type="Pfam" id="PF13193">
    <property type="entry name" value="AMP-binding_C"/>
    <property type="match status" value="1"/>
</dbReference>
<dbReference type="PANTHER" id="PTHR43201:SF5">
    <property type="entry name" value="MEDIUM-CHAIN ACYL-COA LIGASE ACSF2, MITOCHONDRIAL"/>
    <property type="match status" value="1"/>
</dbReference>
<organism evidence="5 6">
    <name type="scientific">Saccharopolyspora aridisoli</name>
    <dbReference type="NCBI Taxonomy" id="2530385"/>
    <lineage>
        <taxon>Bacteria</taxon>
        <taxon>Bacillati</taxon>
        <taxon>Actinomycetota</taxon>
        <taxon>Actinomycetes</taxon>
        <taxon>Pseudonocardiales</taxon>
        <taxon>Pseudonocardiaceae</taxon>
        <taxon>Saccharopolyspora</taxon>
    </lineage>
</organism>
<dbReference type="InterPro" id="IPR025110">
    <property type="entry name" value="AMP-bd_C"/>
</dbReference>
<dbReference type="InterPro" id="IPR000873">
    <property type="entry name" value="AMP-dep_synth/lig_dom"/>
</dbReference>
<keyword evidence="6" id="KW-1185">Reference proteome</keyword>
<feature type="domain" description="AMP-dependent synthetase/ligase" evidence="3">
    <location>
        <begin position="7"/>
        <end position="358"/>
    </location>
</feature>
<name>A0A4R4UXX0_9PSEU</name>
<dbReference type="PROSITE" id="PS00455">
    <property type="entry name" value="AMP_BINDING"/>
    <property type="match status" value="1"/>
</dbReference>
<gene>
    <name evidence="5" type="ORF">E1161_15855</name>
</gene>
<feature type="domain" description="AMP-binding enzyme C-terminal" evidence="4">
    <location>
        <begin position="420"/>
        <end position="498"/>
    </location>
</feature>
<dbReference type="GO" id="GO:0031956">
    <property type="term" value="F:medium-chain fatty acid-CoA ligase activity"/>
    <property type="evidence" value="ECO:0007669"/>
    <property type="project" value="TreeGrafter"/>
</dbReference>
<keyword evidence="2" id="KW-0436">Ligase</keyword>
<dbReference type="EMBL" id="SMKV01000017">
    <property type="protein sequence ID" value="TDC91689.1"/>
    <property type="molecule type" value="Genomic_DNA"/>
</dbReference>
<evidence type="ECO:0000313" key="6">
    <source>
        <dbReference type="Proteomes" id="UP000294744"/>
    </source>
</evidence>
<evidence type="ECO:0000256" key="2">
    <source>
        <dbReference type="ARBA" id="ARBA00022598"/>
    </source>
</evidence>
<dbReference type="Gene3D" id="3.30.300.30">
    <property type="match status" value="1"/>
</dbReference>
<dbReference type="Pfam" id="PF00501">
    <property type="entry name" value="AMP-binding"/>
    <property type="match status" value="1"/>
</dbReference>
<dbReference type="PANTHER" id="PTHR43201">
    <property type="entry name" value="ACYL-COA SYNTHETASE"/>
    <property type="match status" value="1"/>
</dbReference>
<dbReference type="Gene3D" id="3.40.50.12780">
    <property type="entry name" value="N-terminal domain of ligase-like"/>
    <property type="match status" value="1"/>
</dbReference>
<dbReference type="AlphaFoldDB" id="A0A4R4UXX0"/>
<proteinExistence type="inferred from homology"/>
<dbReference type="OrthoDB" id="9803968at2"/>
<dbReference type="SUPFAM" id="SSF56801">
    <property type="entry name" value="Acetyl-CoA synthetase-like"/>
    <property type="match status" value="1"/>
</dbReference>
<dbReference type="InterPro" id="IPR045851">
    <property type="entry name" value="AMP-bd_C_sf"/>
</dbReference>
<dbReference type="InterPro" id="IPR020845">
    <property type="entry name" value="AMP-binding_CS"/>
</dbReference>
<dbReference type="InterPro" id="IPR042099">
    <property type="entry name" value="ANL_N_sf"/>
</dbReference>